<name>A0ABQ8QGC8_9AGAR</name>
<gene>
    <name evidence="1" type="ORF">F5050DRAFT_1806744</name>
</gene>
<evidence type="ECO:0000313" key="2">
    <source>
        <dbReference type="Proteomes" id="UP001163828"/>
    </source>
</evidence>
<protein>
    <submittedName>
        <fullName evidence="1">Uncharacterized protein</fullName>
    </submittedName>
</protein>
<accession>A0ABQ8QGC8</accession>
<keyword evidence="2" id="KW-1185">Reference proteome</keyword>
<sequence length="218" mass="24244">MSLLDNVSLDNEPSKDKPIALLGLTFDPKLLQRFEIRAHAGVAWVENELGVVADAVELANGKRRYTADSQTLPKWTSLFSRVWTMLENLLLAMAEGPALMSFTFHSRQKVVSETAIGVGKKCCQLCWRLKDLLDAEKSGHQLILPGTHGGFHTWIPPSGLPESVLKSLRDYLVELIRTVFKQQVVQASYEYGNDTGVNLSKAKPIGLNPTDILQAHRH</sequence>
<proteinExistence type="predicted"/>
<comment type="caution">
    <text evidence="1">The sequence shown here is derived from an EMBL/GenBank/DDBJ whole genome shotgun (WGS) entry which is preliminary data.</text>
</comment>
<organism evidence="1 2">
    <name type="scientific">Lentinula boryana</name>
    <dbReference type="NCBI Taxonomy" id="40481"/>
    <lineage>
        <taxon>Eukaryota</taxon>
        <taxon>Fungi</taxon>
        <taxon>Dikarya</taxon>
        <taxon>Basidiomycota</taxon>
        <taxon>Agaricomycotina</taxon>
        <taxon>Agaricomycetes</taxon>
        <taxon>Agaricomycetidae</taxon>
        <taxon>Agaricales</taxon>
        <taxon>Marasmiineae</taxon>
        <taxon>Omphalotaceae</taxon>
        <taxon>Lentinula</taxon>
    </lineage>
</organism>
<dbReference type="Proteomes" id="UP001163828">
    <property type="component" value="Unassembled WGS sequence"/>
</dbReference>
<reference evidence="1" key="1">
    <citation type="submission" date="2022-08" db="EMBL/GenBank/DDBJ databases">
        <authorList>
            <consortium name="DOE Joint Genome Institute"/>
            <person name="Min B."/>
            <person name="Riley R."/>
            <person name="Sierra-Patev S."/>
            <person name="Naranjo-Ortiz M."/>
            <person name="Looney B."/>
            <person name="Konkel Z."/>
            <person name="Slot J.C."/>
            <person name="Sakamoto Y."/>
            <person name="Steenwyk J.L."/>
            <person name="Rokas A."/>
            <person name="Carro J."/>
            <person name="Camarero S."/>
            <person name="Ferreira P."/>
            <person name="Molpeceres G."/>
            <person name="Ruiz-Duenas F.J."/>
            <person name="Serrano A."/>
            <person name="Henrissat B."/>
            <person name="Drula E."/>
            <person name="Hughes K.W."/>
            <person name="Mata J.L."/>
            <person name="Ishikawa N.K."/>
            <person name="Vargas-Isla R."/>
            <person name="Ushijima S."/>
            <person name="Smith C.A."/>
            <person name="Ahrendt S."/>
            <person name="Andreopoulos W."/>
            <person name="He G."/>
            <person name="Labutti K."/>
            <person name="Lipzen A."/>
            <person name="Ng V."/>
            <person name="Sandor L."/>
            <person name="Barry K."/>
            <person name="Martinez A.T."/>
            <person name="Xiao Y."/>
            <person name="Gibbons J.G."/>
            <person name="Terashima K."/>
            <person name="Hibbett D.S."/>
            <person name="Grigoriev I.V."/>
        </authorList>
    </citation>
    <scope>NUCLEOTIDE SEQUENCE</scope>
    <source>
        <strain evidence="1">TFB10827</strain>
    </source>
</reference>
<evidence type="ECO:0000313" key="1">
    <source>
        <dbReference type="EMBL" id="KAJ3997518.1"/>
    </source>
</evidence>
<dbReference type="EMBL" id="MU790580">
    <property type="protein sequence ID" value="KAJ3997518.1"/>
    <property type="molecule type" value="Genomic_DNA"/>
</dbReference>